<feature type="region of interest" description="Disordered" evidence="1">
    <location>
        <begin position="68"/>
        <end position="110"/>
    </location>
</feature>
<organism evidence="2 3">
    <name type="scientific">Pipistrellus kuhlii</name>
    <name type="common">Kuhl's pipistrelle</name>
    <dbReference type="NCBI Taxonomy" id="59472"/>
    <lineage>
        <taxon>Eukaryota</taxon>
        <taxon>Metazoa</taxon>
        <taxon>Chordata</taxon>
        <taxon>Craniata</taxon>
        <taxon>Vertebrata</taxon>
        <taxon>Euteleostomi</taxon>
        <taxon>Mammalia</taxon>
        <taxon>Eutheria</taxon>
        <taxon>Laurasiatheria</taxon>
        <taxon>Chiroptera</taxon>
        <taxon>Yangochiroptera</taxon>
        <taxon>Vespertilionidae</taxon>
        <taxon>Pipistrellus</taxon>
    </lineage>
</organism>
<evidence type="ECO:0000256" key="1">
    <source>
        <dbReference type="SAM" id="MobiDB-lite"/>
    </source>
</evidence>
<dbReference type="AlphaFoldDB" id="A0A7J7UTF4"/>
<dbReference type="Proteomes" id="UP000558488">
    <property type="component" value="Unassembled WGS sequence"/>
</dbReference>
<sequence>MLLPTLPTGRRGPVLLPTLPTGRSRAQAEALGGPGTRTKLFALLHLPPRVGGNTCPCASILSPKQRHCSTTQSPGPGSARKLCRPLHRGGRAGEGEKVRREGTGELEGALENKREAGDWIHSDLEGAGKVHGVRRQGVWL</sequence>
<feature type="compositionally biased region" description="Basic residues" evidence="1">
    <location>
        <begin position="81"/>
        <end position="90"/>
    </location>
</feature>
<accession>A0A7J7UTF4</accession>
<feature type="compositionally biased region" description="Basic and acidic residues" evidence="1">
    <location>
        <begin position="91"/>
        <end position="103"/>
    </location>
</feature>
<dbReference type="EMBL" id="JACAGB010000018">
    <property type="protein sequence ID" value="KAF6316200.1"/>
    <property type="molecule type" value="Genomic_DNA"/>
</dbReference>
<keyword evidence="3" id="KW-1185">Reference proteome</keyword>
<protein>
    <submittedName>
        <fullName evidence="2">Uncharacterized protein</fullName>
    </submittedName>
</protein>
<gene>
    <name evidence="2" type="ORF">mPipKuh1_008711</name>
</gene>
<proteinExistence type="predicted"/>
<evidence type="ECO:0000313" key="2">
    <source>
        <dbReference type="EMBL" id="KAF6316200.1"/>
    </source>
</evidence>
<evidence type="ECO:0000313" key="3">
    <source>
        <dbReference type="Proteomes" id="UP000558488"/>
    </source>
</evidence>
<name>A0A7J7UTF4_PIPKU</name>
<reference evidence="2 3" key="1">
    <citation type="journal article" date="2020" name="Nature">
        <title>Six reference-quality genomes reveal evolution of bat adaptations.</title>
        <authorList>
            <person name="Jebb D."/>
            <person name="Huang Z."/>
            <person name="Pippel M."/>
            <person name="Hughes G.M."/>
            <person name="Lavrichenko K."/>
            <person name="Devanna P."/>
            <person name="Winkler S."/>
            <person name="Jermiin L.S."/>
            <person name="Skirmuntt E.C."/>
            <person name="Katzourakis A."/>
            <person name="Burkitt-Gray L."/>
            <person name="Ray D.A."/>
            <person name="Sullivan K.A.M."/>
            <person name="Roscito J.G."/>
            <person name="Kirilenko B.M."/>
            <person name="Davalos L.M."/>
            <person name="Corthals A.P."/>
            <person name="Power M.L."/>
            <person name="Jones G."/>
            <person name="Ransome R.D."/>
            <person name="Dechmann D.K.N."/>
            <person name="Locatelli A.G."/>
            <person name="Puechmaille S.J."/>
            <person name="Fedrigo O."/>
            <person name="Jarvis E.D."/>
            <person name="Hiller M."/>
            <person name="Vernes S.C."/>
            <person name="Myers E.W."/>
            <person name="Teeling E.C."/>
        </authorList>
    </citation>
    <scope>NUCLEOTIDE SEQUENCE [LARGE SCALE GENOMIC DNA]</scope>
    <source>
        <strain evidence="2">MPipKuh1</strain>
        <tissue evidence="2">Flight muscle</tissue>
    </source>
</reference>
<comment type="caution">
    <text evidence="2">The sequence shown here is derived from an EMBL/GenBank/DDBJ whole genome shotgun (WGS) entry which is preliminary data.</text>
</comment>